<dbReference type="InterPro" id="IPR003777">
    <property type="entry name" value="XdhC_CoxI"/>
</dbReference>
<dbReference type="PANTHER" id="PTHR30388:SF6">
    <property type="entry name" value="XANTHINE DEHYDROGENASE SUBUNIT A-RELATED"/>
    <property type="match status" value="1"/>
</dbReference>
<dbReference type="RefSeq" id="WP_244740193.1">
    <property type="nucleotide sequence ID" value="NZ_CP095071.1"/>
</dbReference>
<evidence type="ECO:0000313" key="4">
    <source>
        <dbReference type="Proteomes" id="UP000831537"/>
    </source>
</evidence>
<organism evidence="3 4">
    <name type="scientific">Gracilibacillus salinarum</name>
    <dbReference type="NCBI Taxonomy" id="2932255"/>
    <lineage>
        <taxon>Bacteria</taxon>
        <taxon>Bacillati</taxon>
        <taxon>Bacillota</taxon>
        <taxon>Bacilli</taxon>
        <taxon>Bacillales</taxon>
        <taxon>Bacillaceae</taxon>
        <taxon>Gracilibacillus</taxon>
    </lineage>
</organism>
<evidence type="ECO:0000259" key="1">
    <source>
        <dbReference type="Pfam" id="PF02625"/>
    </source>
</evidence>
<sequence>MDDIHEILQAISTHDVEGSVIATIVDVQGSAYKKEGAMMLFSPEGLQTGMLSAGCLEEDLAERIKRFGVGRQAELLTYDMRAEHDLLWGQGSGCNGVIQILVEPVNRALLFHLNKMKDLLNKGKAITVWKELPEGDNRMNYLYQSGTEHFGHVKQDDGFLQVIKTASYLSGEKGVHKLGEMKKRIYCDCYKPKPRLVIFGAGDDAKPLVSLADQSGFNVELADWREGLCNKQRFPEVQQVYVGFPHELQQQITLNPSDFVILLTHNFLRDKELLAYLKNERLRYLGILGSTKRTKRLLGGHEAPANLFSPIGISIDAEGPDEIAVSIVAELIQQKKKQWNEEVTIRESS</sequence>
<feature type="domain" description="XdhC Rossmann" evidence="2">
    <location>
        <begin position="196"/>
        <end position="331"/>
    </location>
</feature>
<accession>A0ABY4GGB9</accession>
<protein>
    <submittedName>
        <fullName evidence="3">XdhC family protein</fullName>
    </submittedName>
</protein>
<name>A0ABY4GGB9_9BACI</name>
<gene>
    <name evidence="3" type="ORF">MUN87_11345</name>
</gene>
<reference evidence="3 4" key="1">
    <citation type="submission" date="2022-04" db="EMBL/GenBank/DDBJ databases">
        <title>Gracilibacillus sp. isolated from saltern.</title>
        <authorList>
            <person name="Won M."/>
            <person name="Lee C.-M."/>
            <person name="Woen H.-Y."/>
            <person name="Kwon S.-W."/>
        </authorList>
    </citation>
    <scope>NUCLEOTIDE SEQUENCE [LARGE SCALE GENOMIC DNA]</scope>
    <source>
        <strain evidence="3 4">SSPM10-3</strain>
    </source>
</reference>
<keyword evidence="4" id="KW-1185">Reference proteome</keyword>
<feature type="domain" description="XdhC- CoxI" evidence="1">
    <location>
        <begin position="19"/>
        <end position="79"/>
    </location>
</feature>
<dbReference type="EMBL" id="CP095071">
    <property type="protein sequence ID" value="UOQ83363.1"/>
    <property type="molecule type" value="Genomic_DNA"/>
</dbReference>
<proteinExistence type="predicted"/>
<evidence type="ECO:0000259" key="2">
    <source>
        <dbReference type="Pfam" id="PF13478"/>
    </source>
</evidence>
<dbReference type="PANTHER" id="PTHR30388">
    <property type="entry name" value="ALDEHYDE OXIDOREDUCTASE MOLYBDENUM COFACTOR ASSEMBLY PROTEIN"/>
    <property type="match status" value="1"/>
</dbReference>
<evidence type="ECO:0000313" key="3">
    <source>
        <dbReference type="EMBL" id="UOQ83363.1"/>
    </source>
</evidence>
<dbReference type="Proteomes" id="UP000831537">
    <property type="component" value="Chromosome"/>
</dbReference>
<dbReference type="InterPro" id="IPR027051">
    <property type="entry name" value="XdhC_Rossmann_dom"/>
</dbReference>
<dbReference type="InterPro" id="IPR052698">
    <property type="entry name" value="MoCofactor_Util/Proc"/>
</dbReference>
<dbReference type="Pfam" id="PF13478">
    <property type="entry name" value="XdhC_C"/>
    <property type="match status" value="1"/>
</dbReference>
<dbReference type="Pfam" id="PF02625">
    <property type="entry name" value="XdhC_CoxI"/>
    <property type="match status" value="1"/>
</dbReference>
<dbReference type="Gene3D" id="3.40.50.720">
    <property type="entry name" value="NAD(P)-binding Rossmann-like Domain"/>
    <property type="match status" value="1"/>
</dbReference>